<dbReference type="PANTHER" id="PTHR47839">
    <property type="entry name" value="DOMAIN PROTEIN, PUTATIVE (AFU_ORTHOLOGUE AFUA_6G04830)-RELATED"/>
    <property type="match status" value="1"/>
</dbReference>
<dbReference type="InterPro" id="IPR020575">
    <property type="entry name" value="Hsp90_N"/>
</dbReference>
<evidence type="ECO:0000313" key="4">
    <source>
        <dbReference type="Proteomes" id="UP000807342"/>
    </source>
</evidence>
<dbReference type="InterPro" id="IPR058210">
    <property type="entry name" value="SACS/Nov_dom"/>
</dbReference>
<dbReference type="PRINTS" id="PR00775">
    <property type="entry name" value="HEATSHOCK90"/>
</dbReference>
<reference evidence="3" key="1">
    <citation type="submission" date="2020-11" db="EMBL/GenBank/DDBJ databases">
        <authorList>
            <consortium name="DOE Joint Genome Institute"/>
            <person name="Ahrendt S."/>
            <person name="Riley R."/>
            <person name="Andreopoulos W."/>
            <person name="Labutti K."/>
            <person name="Pangilinan J."/>
            <person name="Ruiz-Duenas F.J."/>
            <person name="Barrasa J.M."/>
            <person name="Sanchez-Garcia M."/>
            <person name="Camarero S."/>
            <person name="Miyauchi S."/>
            <person name="Serrano A."/>
            <person name="Linde D."/>
            <person name="Babiker R."/>
            <person name="Drula E."/>
            <person name="Ayuso-Fernandez I."/>
            <person name="Pacheco R."/>
            <person name="Padilla G."/>
            <person name="Ferreira P."/>
            <person name="Barriuso J."/>
            <person name="Kellner H."/>
            <person name="Castanera R."/>
            <person name="Alfaro M."/>
            <person name="Ramirez L."/>
            <person name="Pisabarro A.G."/>
            <person name="Kuo A."/>
            <person name="Tritt A."/>
            <person name="Lipzen A."/>
            <person name="He G."/>
            <person name="Yan M."/>
            <person name="Ng V."/>
            <person name="Cullen D."/>
            <person name="Martin F."/>
            <person name="Rosso M.-N."/>
            <person name="Henrissat B."/>
            <person name="Hibbett D."/>
            <person name="Martinez A.T."/>
            <person name="Grigoriev I.V."/>
        </authorList>
    </citation>
    <scope>NUCLEOTIDE SEQUENCE</scope>
    <source>
        <strain evidence="3">MF-IS2</strain>
    </source>
</reference>
<dbReference type="EMBL" id="MU151088">
    <property type="protein sequence ID" value="KAF9451267.1"/>
    <property type="molecule type" value="Genomic_DNA"/>
</dbReference>
<dbReference type="Proteomes" id="UP000807342">
    <property type="component" value="Unassembled WGS sequence"/>
</dbReference>
<dbReference type="InterPro" id="IPR036890">
    <property type="entry name" value="HATPase_C_sf"/>
</dbReference>
<name>A0A9P6C4G9_9AGAR</name>
<feature type="region of interest" description="Disordered" evidence="1">
    <location>
        <begin position="1394"/>
        <end position="1437"/>
    </location>
</feature>
<feature type="compositionally biased region" description="Low complexity" evidence="1">
    <location>
        <begin position="1419"/>
        <end position="1429"/>
    </location>
</feature>
<evidence type="ECO:0000313" key="3">
    <source>
        <dbReference type="EMBL" id="KAF9451267.1"/>
    </source>
</evidence>
<feature type="compositionally biased region" description="Basic and acidic residues" evidence="1">
    <location>
        <begin position="1394"/>
        <end position="1404"/>
    </location>
</feature>
<dbReference type="NCBIfam" id="NF047352">
    <property type="entry name" value="P_loop_sacsin"/>
    <property type="match status" value="1"/>
</dbReference>
<dbReference type="Pfam" id="PF25794">
    <property type="entry name" value="SACS"/>
    <property type="match status" value="1"/>
</dbReference>
<feature type="domain" description="Sacsin/Nov" evidence="2">
    <location>
        <begin position="23"/>
        <end position="143"/>
    </location>
</feature>
<sequence length="1703" mass="192473">MATKDKLWETGHDESVEVNQRALIDKVLARYSGEFTVFRELLQNSDDAQSKAVEIRFHTQDFEAGKSEASDREAPKMPDLKATPVHQWVFKNNGIPFRDEDWSRLKKIAEGNPDEQKIGAFGVGFYSLFSVTEEPFVKSGDQWMGFYWKDKKDQLFARRGKLDDDSLSQWTSFDMVLREPSPIPPAFDFARFLSSSITFMTYLEEVSVYLNDWCLVKLRKTVGPPQMHQLPRGLSQKSPNNYMVVKGLKVTPVTIRATVMNWVYISGTESRKSLLPKPVKAAATGFFSSLFGSLTGSPTPQRQTIPLPAPAPLVNPLETSETTIILSVFSADISVQLNTKLSSEIYRSTKKNPPPTMKYELIYTAKDKYDASKQEDSKHSHSTGSIFQGLRADLDGYALTFFPPQTTGIGGHMAARFIPTVEREAIDFMDRNVAVWNRELLYVGGLLSRAAYQLEIGLIRETWDANIEVFKEVPLPEELRSSLANKAIHTLKFFTFHQSTPSAEVSALLENGFFKCDISNTFPLVSTLGIRDASQIRLPDPSFTFLKQLPLVPEAIASEPIILSLQNKGLIRMITFDDVLAELKSRPLPEDDMVACMKWWILTYDPLRTPNLTPVRAQLLEAAVLVAPSKSPGDERIISLQTVKTILNQRILNGLPLDGPLPPHLLPISLTKHFSLDDLRRGFSWTDLTIYDWLSHICDPTVTKGTPVYDIELSPQWSEKALSQGLSSSLKQQIVDLLKTKACIPTSAGMRHPHESYFSSADIFHDLPIVKLPSGNPVKGPMEKLLHDLEVRKHVDLQIIFSRMIKTNEWTINDLTRYLVSVKSSLKEEELGRLRLTAAFPKERSETEKDDDLKPRRLKADQLYEPLPVFRQLGLPIIDWGVQTKWRNNSEEAQFLFSLGLRRYPPLPELIQLCTNASTEIRSVALKYLLDNMRTKYTDYDSGDYRDIAFIPALDSTKNCLGAPRQVVSKPEWSQLGFLVLHPSIQAEATKLQVREHPTTSQLIDLLQQTRPNDPDEARKWYSTLSVRVSEFSRSQLAKLSETAFVPVHTPPGMIGPTMRWLVPTQCYLGQRSKEKFHSQLFVFVDFGMAGNAFLTACGAKQEPSVDELAKILLEDPRRFYELAQGPSNFLNEIRNIAVNRKNLSAATIARMKKAPALLCYQRQLIEPARLGGASADDPEDEEWEPGYDLRVAEHIIIADDTNAHQAFGADLFTAPQEDIIEAFYIELGSRRLSSLVKEDYLLGPEITSSRRAINTRTLILERLPIFLHEHNHARMKVSLDWLQVETNFQVRTYGQIKVKKTLTNGKLHLERRQEASAVARRGVSQRIELLLANNAEIDMFEVAMCLNRFIFDTPKAHDALLFMTILSTDLRALKRRGYNVDRILRQKRLERQAEETRIQEENTKLLSEAPQATEEKALLPSLSSSTSTQDIMQSRPPSFVDTLQKFKQKVGGSGLRGQILSHKPEQPPTSDPHSSQQDPQVSDNMPMPGGLFGGLLPQKMNSPTVTPLNNIASNIDMAIKACRAESSNLLQNRQDMQRVKEIDNDGYCDISGHAQNMRSIGSMGQVKIFAGQDVSGQEEQSILTVKSSAIARFIHIMTSLARVYGLDLLHLHIFYDTKGSLIAFNRNGSIFLNLRYYEAWHDSEVQRGNMSNALISWYFTLAHEIAHNLVQPHNSEHEFYFSAICEKYLVPFLSIISETQKS</sequence>
<protein>
    <recommendedName>
        <fullName evidence="2">Sacsin/Nov domain-containing protein</fullName>
    </recommendedName>
</protein>
<evidence type="ECO:0000259" key="2">
    <source>
        <dbReference type="Pfam" id="PF25794"/>
    </source>
</evidence>
<accession>A0A9P6C4G9</accession>
<gene>
    <name evidence="3" type="ORF">P691DRAFT_796992</name>
</gene>
<dbReference type="Gene3D" id="3.30.565.10">
    <property type="entry name" value="Histidine kinase-like ATPase, C-terminal domain"/>
    <property type="match status" value="1"/>
</dbReference>
<evidence type="ECO:0000256" key="1">
    <source>
        <dbReference type="SAM" id="MobiDB-lite"/>
    </source>
</evidence>
<feature type="region of interest" description="Disordered" evidence="1">
    <location>
        <begin position="1452"/>
        <end position="1493"/>
    </location>
</feature>
<dbReference type="InterPro" id="IPR022155">
    <property type="entry name" value="DUF3684"/>
</dbReference>
<proteinExistence type="predicted"/>
<comment type="caution">
    <text evidence="3">The sequence shown here is derived from an EMBL/GenBank/DDBJ whole genome shotgun (WGS) entry which is preliminary data.</text>
</comment>
<dbReference type="PANTHER" id="PTHR47839:SF1">
    <property type="entry name" value="DOMAIN PROTEIN, PUTATIVE (AFU_ORTHOLOGUE AFUA_6G04830)-RELATED"/>
    <property type="match status" value="1"/>
</dbReference>
<feature type="compositionally biased region" description="Polar residues" evidence="1">
    <location>
        <begin position="1472"/>
        <end position="1484"/>
    </location>
</feature>
<dbReference type="SUPFAM" id="SSF55874">
    <property type="entry name" value="ATPase domain of HSP90 chaperone/DNA topoisomerase II/histidine kinase"/>
    <property type="match status" value="1"/>
</dbReference>
<dbReference type="OrthoDB" id="10031156at2759"/>
<organism evidence="3 4">
    <name type="scientific">Macrolepiota fuliginosa MF-IS2</name>
    <dbReference type="NCBI Taxonomy" id="1400762"/>
    <lineage>
        <taxon>Eukaryota</taxon>
        <taxon>Fungi</taxon>
        <taxon>Dikarya</taxon>
        <taxon>Basidiomycota</taxon>
        <taxon>Agaricomycotina</taxon>
        <taxon>Agaricomycetes</taxon>
        <taxon>Agaricomycetidae</taxon>
        <taxon>Agaricales</taxon>
        <taxon>Agaricineae</taxon>
        <taxon>Agaricaceae</taxon>
        <taxon>Macrolepiota</taxon>
    </lineage>
</organism>
<keyword evidence="4" id="KW-1185">Reference proteome</keyword>
<dbReference type="Pfam" id="PF12449">
    <property type="entry name" value="DUF3684"/>
    <property type="match status" value="1"/>
</dbReference>